<reference evidence="3" key="1">
    <citation type="submission" date="2019-04" db="EMBL/GenBank/DDBJ databases">
        <title>Sequencing of skin fungus with MAO and IRED activity.</title>
        <authorList>
            <person name="Marsaioli A.J."/>
            <person name="Bonatto J.M.C."/>
            <person name="Reis Junior O."/>
        </authorList>
    </citation>
    <scope>NUCLEOTIDE SEQUENCE</scope>
    <source>
        <strain evidence="3">28M1</strain>
    </source>
</reference>
<dbReference type="InterPro" id="IPR050164">
    <property type="entry name" value="Peptidase_C19"/>
</dbReference>
<feature type="compositionally biased region" description="Basic and acidic residues" evidence="1">
    <location>
        <begin position="1"/>
        <end position="10"/>
    </location>
</feature>
<feature type="region of interest" description="Disordered" evidence="1">
    <location>
        <begin position="1"/>
        <end position="126"/>
    </location>
</feature>
<comment type="caution">
    <text evidence="3">The sequence shown here is derived from an EMBL/GenBank/DDBJ whole genome shotgun (WGS) entry which is preliminary data.</text>
</comment>
<proteinExistence type="predicted"/>
<evidence type="ECO:0000313" key="4">
    <source>
        <dbReference type="Proteomes" id="UP000758155"/>
    </source>
</evidence>
<dbReference type="InterPro" id="IPR001394">
    <property type="entry name" value="Peptidase_C19_UCH"/>
</dbReference>
<dbReference type="InterPro" id="IPR028889">
    <property type="entry name" value="USP"/>
</dbReference>
<accession>A0A9P4WIV0</accession>
<dbReference type="Proteomes" id="UP000758155">
    <property type="component" value="Unassembled WGS sequence"/>
</dbReference>
<dbReference type="FunFam" id="3.90.70.10:FF:000022">
    <property type="entry name" value="Ubiquitin carboxyl-terminal hydrolase 24"/>
    <property type="match status" value="1"/>
</dbReference>
<evidence type="ECO:0000259" key="2">
    <source>
        <dbReference type="PROSITE" id="PS50235"/>
    </source>
</evidence>
<dbReference type="OrthoDB" id="420187at2759"/>
<dbReference type="InterPro" id="IPR038765">
    <property type="entry name" value="Papain-like_cys_pep_sf"/>
</dbReference>
<name>A0A9P4WIV0_9PLEO</name>
<feature type="compositionally biased region" description="Acidic residues" evidence="1">
    <location>
        <begin position="2466"/>
        <end position="2475"/>
    </location>
</feature>
<dbReference type="GO" id="GO:0016579">
    <property type="term" value="P:protein deubiquitination"/>
    <property type="evidence" value="ECO:0007669"/>
    <property type="project" value="InterPro"/>
</dbReference>
<feature type="compositionally biased region" description="Basic and acidic residues" evidence="1">
    <location>
        <begin position="26"/>
        <end position="39"/>
    </location>
</feature>
<dbReference type="InterPro" id="IPR018200">
    <property type="entry name" value="USP_CS"/>
</dbReference>
<feature type="domain" description="USP" evidence="2">
    <location>
        <begin position="1551"/>
        <end position="1877"/>
    </location>
</feature>
<organism evidence="3 4">
    <name type="scientific">Didymella heteroderae</name>
    <dbReference type="NCBI Taxonomy" id="1769908"/>
    <lineage>
        <taxon>Eukaryota</taxon>
        <taxon>Fungi</taxon>
        <taxon>Dikarya</taxon>
        <taxon>Ascomycota</taxon>
        <taxon>Pezizomycotina</taxon>
        <taxon>Dothideomycetes</taxon>
        <taxon>Pleosporomycetidae</taxon>
        <taxon>Pleosporales</taxon>
        <taxon>Pleosporineae</taxon>
        <taxon>Didymellaceae</taxon>
        <taxon>Didymella</taxon>
    </lineage>
</organism>
<dbReference type="PROSITE" id="PS50235">
    <property type="entry name" value="USP_3"/>
    <property type="match status" value="1"/>
</dbReference>
<feature type="region of interest" description="Disordered" evidence="1">
    <location>
        <begin position="458"/>
        <end position="482"/>
    </location>
</feature>
<dbReference type="PANTHER" id="PTHR24006:SF925">
    <property type="entry name" value="UBIQUITINYL HYDROLASE 1"/>
    <property type="match status" value="1"/>
</dbReference>
<dbReference type="SUPFAM" id="SSF54001">
    <property type="entry name" value="Cysteine proteinases"/>
    <property type="match status" value="1"/>
</dbReference>
<evidence type="ECO:0000256" key="1">
    <source>
        <dbReference type="SAM" id="MobiDB-lite"/>
    </source>
</evidence>
<dbReference type="PROSITE" id="PS00973">
    <property type="entry name" value="USP_2"/>
    <property type="match status" value="1"/>
</dbReference>
<gene>
    <name evidence="3" type="ORF">E8E12_003281</name>
</gene>
<dbReference type="GO" id="GO:0004843">
    <property type="term" value="F:cysteine-type deubiquitinase activity"/>
    <property type="evidence" value="ECO:0007669"/>
    <property type="project" value="InterPro"/>
</dbReference>
<evidence type="ECO:0000313" key="3">
    <source>
        <dbReference type="EMBL" id="KAF3033433.1"/>
    </source>
</evidence>
<dbReference type="InterPro" id="IPR021905">
    <property type="entry name" value="DUF3517"/>
</dbReference>
<dbReference type="EMBL" id="SWKV01000081">
    <property type="protein sequence ID" value="KAF3033433.1"/>
    <property type="molecule type" value="Genomic_DNA"/>
</dbReference>
<feature type="compositionally biased region" description="Low complexity" evidence="1">
    <location>
        <begin position="99"/>
        <end position="113"/>
    </location>
</feature>
<feature type="compositionally biased region" description="Basic and acidic residues" evidence="1">
    <location>
        <begin position="69"/>
        <end position="82"/>
    </location>
</feature>
<protein>
    <recommendedName>
        <fullName evidence="2">USP domain-containing protein</fullName>
    </recommendedName>
</protein>
<dbReference type="GO" id="GO:0005634">
    <property type="term" value="C:nucleus"/>
    <property type="evidence" value="ECO:0007669"/>
    <property type="project" value="TreeGrafter"/>
</dbReference>
<dbReference type="PANTHER" id="PTHR24006">
    <property type="entry name" value="UBIQUITIN CARBOXYL-TERMINAL HYDROLASE"/>
    <property type="match status" value="1"/>
</dbReference>
<dbReference type="Pfam" id="PF00443">
    <property type="entry name" value="UCH"/>
    <property type="match status" value="1"/>
</dbReference>
<dbReference type="Pfam" id="PF12030">
    <property type="entry name" value="DUF3517"/>
    <property type="match status" value="1"/>
</dbReference>
<dbReference type="GO" id="GO:0005829">
    <property type="term" value="C:cytosol"/>
    <property type="evidence" value="ECO:0007669"/>
    <property type="project" value="TreeGrafter"/>
</dbReference>
<feature type="compositionally biased region" description="Low complexity" evidence="1">
    <location>
        <begin position="463"/>
        <end position="482"/>
    </location>
</feature>
<keyword evidence="4" id="KW-1185">Reference proteome</keyword>
<sequence length="2475" mass="280575">MSAQHHDKEQPPATDAQATLPSPSPPRRDPEPHADDNFTRKRQRLGDGGAVLRAISTDPESPSKAITSPHKEMVAMTIREHSPPSPSPAPGESHDHITSAPPSSPESTPNSSPAMLDGARDVPESPPVIEIIDDDEDDISASISMQLNAEDYFRQFPYIDRFQGVASHALRGITEHVAKNQDIPHDLLPSLAQWLLGLPDDIPAHLHSFYLDKARFWIEMADLVDKLLKRRYQWMTACNNGQDDDMTRFPFGDNFGDDVAVDEAFSGFLSAYMQLCSHLFLVDVHLLSQPRSEEPFLSPLLSEKHLHQLPAILRTEKVPLFNLLRRQYGVDLRDLHNRLNTDFLTADGAQNLLRFADECFGSVQTYSQNHIALSVCQVLNILGWTVHRLPSGRGGIEPADYYRGALLFFRKYAEDMRDPSKVADAVVAKDLISCFSTLVQELSQWDDRSASMLADDLLNVQNPDSPSTSSPVDTPSDAPTSADAADYRQYTDVLPVLISNSWKFNMLRKYIVKGRMELRVMSITYMDEQLVSLYQHYTSSDMTDKYLPDKHPVLRHLAEVLLRGKVVDYIISVDSHPQLISRSGNIAGFLVVTERWEDSQADAIWNTVANSPDPRVIAATITMLLNILNLMKSTDLLYLCTKLHDLPIESFTPDILHFLEEVTKKLLGQPASDDWSSRGDTARPWNVCVRLLQDTAPRKDATKHDLDIHVGISKQLHSLTLSIPEADRRSILLRCMEHITARSGAATGSVKVICMLSSSADIPFFQQNEELVRQVLEEISFFVEAETRSEPYRDQLSALQYRLELLGFLACRAGQLIPESLYKDLSDHVVGPQALSNHARDAAWAQLLQVVRTSMNNNFCRQLIFTYIPKMEPRYFTLGLYEFVANYNFPLTRKTFQMEDAEQELLRIPGGDILWSLALTSPPGTIEDLTARELAARYVQVAQRRDVTLPEVELAHWELVERCMKELRSSLSTMRESPHGTEQNGTIRFCRILLFLKQLLELVRQRPEFNRGRRADSKVESMDIETASANAVTIKYQFGNDRKTIAISPDRTMADLYRLLCRATDCVKVNIYTGGRKLDVAQHVDQRVADAKISGQLLVQAIQRDETAHAVSAPVAGCSEFEITLVKHFDEMYGWMDGDDATSQLLFEFLTQFPYRNTITNSVAAGEATLESLFPPGKFFQAKYAVQAIHSKLKDQLRSANLDEAFLFNAIKLLDRALLSEELLGNDAVVADKLPLASVFISAILDFLRERPLSDLSKNYFSDGSALANRLMRMLIVAIHENDAAKVAQECYATILEASLCCPTVWKTFWEHPEVAQIHRRLLLTDQRENLRKHIELKILSVCGGDLPSSRSLDTADIASRYWTIIASILPGAPQAYEQSMQLFELAEHVFRVYDEQHRNEDNLRALLQSWSSLLLAYNHSEVPGRYEADSVVMGFTKLLLCLVPSLKSYKRPLNADRLISSLFQTFLFNSARPSGPTTPGGSFTSSRLPVLDSKVRRELYDLMLALSDDSPSYELLLQLCVEVETRPVDNVMASLSVDRALEVRSRTGYVGLLNPRAICYMNSLLAQLFMNLNFRQFMLSLEVREGDGSQRLLLETQKLFATMQNSYRKAADPRPFAACVMTLDKTPIDIGVQMDADEFYNLLFDQWEAQLEREHDKRRFRNFYGGQMLQQVKSKECEHVSERADSFFALQCDVQGKANLQESLQAFVQGDVMEGDNKYKCESCGGKFVDAVKRTCLKSAPNNLIFHLKRFDFDLNDFSRKKVHDNFEFPETIDMGLYNVDHLSDSSKPHTEDLFDLVGVVVHFGNCENGHYYSYIRKRPCPTGNTSPTWLNFNDYEVDPFNPAEIPQKAFGGVVEDSYTRQYKMYSAYMLFYQRRTAIAQDQQRWTVSSQRQPPRVEVPRPIQNDIDLKNEIFIREYCLFDPNHSAFVRQLHGASRRINNGTCSVDHGHEVRALDIFLAHLGRIIWRQQATGIFEEAMVHLRRSILTCEDCCRLTLQFLARDEEVLYNLLLRCPHPLVRSQTRSLLVDCLKFLRGKDSYSGDTATDSDMALDADRDTGVLVLITRRLTDLAENSAKGTRGWDDLYLTFTQIAEMGLDETVVLLESDILAFCLRLFCMHASPRIAEAYVDFHRIFQKRTKIFNRLIGFVATLLSRMDIDLAACNTSDRMMALSNERWVFPLTLDERNLLLFWHRNNEAYAVVDKMVELFDQSKTELFYPGEIVKWMAASLDNEIQRKISTMIVQGISELNNPYCDSYLRIASSYCEVTKTMDALGKVCDSVVEAVGSDEPTAPSGRDVVGFFQDVLTSTNPHVLATEIYWCLMSRSNKFANVLLLYADEDVRLGAHQLIRDLYTKVMEDAAFLDEAYNCARKTTRSIIKQIAYECRAGMPRRHLEALLQTGEFLVSLLDDLNKSDDADLAVFKEEDDKAICQQWQTEVESLVRMLPEMGVPSPGDEAFAASDYGSESDDVELLD</sequence>
<dbReference type="Gene3D" id="3.90.70.10">
    <property type="entry name" value="Cysteine proteinases"/>
    <property type="match status" value="1"/>
</dbReference>
<feature type="region of interest" description="Disordered" evidence="1">
    <location>
        <begin position="2453"/>
        <end position="2475"/>
    </location>
</feature>